<keyword evidence="3" id="KW-1185">Reference proteome</keyword>
<comment type="caution">
    <text evidence="2">The sequence shown here is derived from an EMBL/GenBank/DDBJ whole genome shotgun (WGS) entry which is preliminary data.</text>
</comment>
<accession>A0A8K0RM43</accession>
<dbReference type="Proteomes" id="UP000813427">
    <property type="component" value="Unassembled WGS sequence"/>
</dbReference>
<feature type="compositionally biased region" description="Low complexity" evidence="1">
    <location>
        <begin position="14"/>
        <end position="25"/>
    </location>
</feature>
<sequence length="116" mass="13408">MISDTDALDLVRDGPSGSEQPQSSPCTSRLKIKTRGATFTANRYGVFETQKRKRDDAFHGSQKRPRLESTRKSMHYDAVYQNSRAVKKHIIVRRPEDISRPGRYYIIRCDRHNAVK</sequence>
<name>A0A8K0RM43_9HYPO</name>
<organism evidence="2 3">
    <name type="scientific">Fusarium tricinctum</name>
    <dbReference type="NCBI Taxonomy" id="61284"/>
    <lineage>
        <taxon>Eukaryota</taxon>
        <taxon>Fungi</taxon>
        <taxon>Dikarya</taxon>
        <taxon>Ascomycota</taxon>
        <taxon>Pezizomycotina</taxon>
        <taxon>Sordariomycetes</taxon>
        <taxon>Hypocreomycetidae</taxon>
        <taxon>Hypocreales</taxon>
        <taxon>Nectriaceae</taxon>
        <taxon>Fusarium</taxon>
        <taxon>Fusarium tricinctum species complex</taxon>
    </lineage>
</organism>
<protein>
    <submittedName>
        <fullName evidence="2">Uncharacterized protein</fullName>
    </submittedName>
</protein>
<evidence type="ECO:0000313" key="3">
    <source>
        <dbReference type="Proteomes" id="UP000813427"/>
    </source>
</evidence>
<dbReference type="OrthoDB" id="4835412at2759"/>
<dbReference type="AlphaFoldDB" id="A0A8K0RM43"/>
<evidence type="ECO:0000256" key="1">
    <source>
        <dbReference type="SAM" id="MobiDB-lite"/>
    </source>
</evidence>
<feature type="region of interest" description="Disordered" evidence="1">
    <location>
        <begin position="1"/>
        <end position="29"/>
    </location>
</feature>
<proteinExistence type="predicted"/>
<evidence type="ECO:0000313" key="2">
    <source>
        <dbReference type="EMBL" id="KAH7233322.1"/>
    </source>
</evidence>
<gene>
    <name evidence="2" type="ORF">BKA59DRAFT_316845</name>
</gene>
<reference evidence="2" key="1">
    <citation type="journal article" date="2021" name="Nat. Commun.">
        <title>Genetic determinants of endophytism in the Arabidopsis root mycobiome.</title>
        <authorList>
            <person name="Mesny F."/>
            <person name="Miyauchi S."/>
            <person name="Thiergart T."/>
            <person name="Pickel B."/>
            <person name="Atanasova L."/>
            <person name="Karlsson M."/>
            <person name="Huettel B."/>
            <person name="Barry K.W."/>
            <person name="Haridas S."/>
            <person name="Chen C."/>
            <person name="Bauer D."/>
            <person name="Andreopoulos W."/>
            <person name="Pangilinan J."/>
            <person name="LaButti K."/>
            <person name="Riley R."/>
            <person name="Lipzen A."/>
            <person name="Clum A."/>
            <person name="Drula E."/>
            <person name="Henrissat B."/>
            <person name="Kohler A."/>
            <person name="Grigoriev I.V."/>
            <person name="Martin F.M."/>
            <person name="Hacquard S."/>
        </authorList>
    </citation>
    <scope>NUCLEOTIDE SEQUENCE</scope>
    <source>
        <strain evidence="2">MPI-SDFR-AT-0068</strain>
    </source>
</reference>
<dbReference type="EMBL" id="JAGPXF010000008">
    <property type="protein sequence ID" value="KAH7233322.1"/>
    <property type="molecule type" value="Genomic_DNA"/>
</dbReference>